<reference evidence="2" key="1">
    <citation type="submission" date="2024-06" db="UniProtKB">
        <authorList>
            <consortium name="Ensembl"/>
        </authorList>
    </citation>
    <scope>IDENTIFICATION</scope>
</reference>
<name>M3Z6K6_MUSPF</name>
<feature type="compositionally biased region" description="Basic and acidic residues" evidence="1">
    <location>
        <begin position="148"/>
        <end position="157"/>
    </location>
</feature>
<dbReference type="InParanoid" id="M3Z6K6"/>
<feature type="compositionally biased region" description="Basic and acidic residues" evidence="1">
    <location>
        <begin position="98"/>
        <end position="111"/>
    </location>
</feature>
<accession>M3Z6K6</accession>
<feature type="compositionally biased region" description="Basic and acidic residues" evidence="1">
    <location>
        <begin position="204"/>
        <end position="214"/>
    </location>
</feature>
<dbReference type="Ensembl" id="ENSMPUT00000019498.1">
    <property type="protein sequence ID" value="ENSMPUP00000019219.1"/>
    <property type="gene ID" value="ENSMPUG00000019346.1"/>
</dbReference>
<feature type="compositionally biased region" description="Low complexity" evidence="1">
    <location>
        <begin position="216"/>
        <end position="228"/>
    </location>
</feature>
<evidence type="ECO:0000256" key="1">
    <source>
        <dbReference type="SAM" id="MobiDB-lite"/>
    </source>
</evidence>
<dbReference type="AlphaFoldDB" id="M3Z6K6"/>
<dbReference type="EMBL" id="AEYP01092156">
    <property type="status" value="NOT_ANNOTATED_CDS"/>
    <property type="molecule type" value="Genomic_DNA"/>
</dbReference>
<protein>
    <submittedName>
        <fullName evidence="2">Uncharacterized protein</fullName>
    </submittedName>
</protein>
<evidence type="ECO:0000313" key="2">
    <source>
        <dbReference type="Ensembl" id="ENSMPUP00000019219.1"/>
    </source>
</evidence>
<sequence>MRHFRHTHTRLHTHTHTHTHAYMCKGQMERTRGTSVITPLNHLQGRIPSGACTQTRPWHMGLEGEASPGGVPYRNRGGKTGANRRTSGHCGLGALAGTKDRVEREDARLPKEPNAGATHPCAVPRSALPRQSAEGQQEYQYDVDEDQERQHGEDHHALGAGGQVAAQQGAQGAPGRRGASPGLRGPGHGAQRGQPVAPGGPAEIGREHGSRELSEGAEPPALAQPGAPLAQPALCAPCLSGPAAIATEQPQGRRRRVGGVRRLGLARRSALGVFRATCPGNLSRSTRWFWPSAGQTQRTAVALGRAEGGGRGAGVGRRSGVLREFVDTEASQLWGPTRSSDS</sequence>
<feature type="compositionally biased region" description="Low complexity" evidence="1">
    <location>
        <begin position="163"/>
        <end position="183"/>
    </location>
</feature>
<proteinExistence type="predicted"/>
<feature type="region of interest" description="Disordered" evidence="1">
    <location>
        <begin position="63"/>
        <end position="228"/>
    </location>
</feature>
<organism evidence="2">
    <name type="scientific">Mustela putorius furo</name>
    <name type="common">European domestic ferret</name>
    <name type="synonym">Mustela furo</name>
    <dbReference type="NCBI Taxonomy" id="9669"/>
    <lineage>
        <taxon>Eukaryota</taxon>
        <taxon>Metazoa</taxon>
        <taxon>Chordata</taxon>
        <taxon>Craniata</taxon>
        <taxon>Vertebrata</taxon>
        <taxon>Euteleostomi</taxon>
        <taxon>Mammalia</taxon>
        <taxon>Eutheria</taxon>
        <taxon>Laurasiatheria</taxon>
        <taxon>Carnivora</taxon>
        <taxon>Caniformia</taxon>
        <taxon>Musteloidea</taxon>
        <taxon>Mustelidae</taxon>
        <taxon>Mustelinae</taxon>
        <taxon>Mustela</taxon>
    </lineage>
</organism>
<dbReference type="HOGENOM" id="CLU_811239_0_0_1"/>